<dbReference type="Pfam" id="PF01547">
    <property type="entry name" value="SBP_bac_1"/>
    <property type="match status" value="1"/>
</dbReference>
<dbReference type="KEGG" id="kpf:IX53_05435"/>
<proteinExistence type="predicted"/>
<dbReference type="InterPro" id="IPR050490">
    <property type="entry name" value="Bact_solute-bd_prot1"/>
</dbReference>
<dbReference type="Proteomes" id="UP000035159">
    <property type="component" value="Chromosome"/>
</dbReference>
<dbReference type="AlphaFoldDB" id="A0A0G2Z711"/>
<dbReference type="PATRIC" id="fig|1330330.3.peg.1091"/>
<dbReference type="OrthoDB" id="9808332at2"/>
<dbReference type="EMBL" id="CP011232">
    <property type="protein sequence ID" value="AKI97352.1"/>
    <property type="molecule type" value="Genomic_DNA"/>
</dbReference>
<dbReference type="Gene3D" id="3.40.190.10">
    <property type="entry name" value="Periplasmic binding protein-like II"/>
    <property type="match status" value="2"/>
</dbReference>
<name>A0A0G2Z711_9BACT</name>
<organism evidence="1 2">
    <name type="scientific">Kosmotoga pacifica</name>
    <dbReference type="NCBI Taxonomy" id="1330330"/>
    <lineage>
        <taxon>Bacteria</taxon>
        <taxon>Thermotogati</taxon>
        <taxon>Thermotogota</taxon>
        <taxon>Thermotogae</taxon>
        <taxon>Kosmotogales</taxon>
        <taxon>Kosmotogaceae</taxon>
        <taxon>Kosmotoga</taxon>
    </lineage>
</organism>
<dbReference type="STRING" id="1330330.IX53_05435"/>
<reference evidence="1 2" key="1">
    <citation type="submission" date="2015-04" db="EMBL/GenBank/DDBJ databases">
        <title>Complete Genome Sequence of Kosmotoga pacifica SLHLJ1.</title>
        <authorList>
            <person name="Jiang L.J."/>
            <person name="Shao Z.Z."/>
            <person name="Jebbar M."/>
        </authorList>
    </citation>
    <scope>NUCLEOTIDE SEQUENCE [LARGE SCALE GENOMIC DNA]</scope>
    <source>
        <strain evidence="1 2">SLHLJ1</strain>
    </source>
</reference>
<dbReference type="SUPFAM" id="SSF53850">
    <property type="entry name" value="Periplasmic binding protein-like II"/>
    <property type="match status" value="1"/>
</dbReference>
<sequence length="416" mass="47953">MRKLGIILCLLLITILVFGKEIIFWTAPNPLQEKFWRPLVEEWNANNPDIQIKWSPIPASGSSEEAILTSIAAGNSPDICTNIFSGFAAQLIEADQLVPLDTLPGYAELIASRKMESVIEGWKFGGHDYVFPIYSNPMMFWWRKDLLEELGYTRAPRTYSEVYEISKKYSVKNEKYGALIVLGRNWWDRWFDFINYYYAASGGKSYIDVEKGRATFNDDAGKAVARFIDTMFRNDWTAVDLGNFPFYYGVVLGGIKGPWDLNWAKEQFPDIYHNIFIAPPPVPDDYPVDKPVHVFADTKGLVMFKSCKYKEEAWKFIKWVFSNIENDLKWMEYTNMPPARGDLTTNPVFTDYMEQNPHFKAIAEYVPFAIPPALTTVTVDIQDAMTQYLIEPIMYGKKSPEKALKETVSRIRRILF</sequence>
<protein>
    <submittedName>
        <fullName evidence="1">Sugar ABC transporter substrate-binding protein</fullName>
    </submittedName>
</protein>
<gene>
    <name evidence="1" type="ORF">IX53_05435</name>
</gene>
<evidence type="ECO:0000313" key="2">
    <source>
        <dbReference type="Proteomes" id="UP000035159"/>
    </source>
</evidence>
<accession>A0A0G2Z711</accession>
<dbReference type="PANTHER" id="PTHR43649">
    <property type="entry name" value="ARABINOSE-BINDING PROTEIN-RELATED"/>
    <property type="match status" value="1"/>
</dbReference>
<dbReference type="RefSeq" id="WP_047754486.1">
    <property type="nucleotide sequence ID" value="NZ_CAJUHA010000016.1"/>
</dbReference>
<evidence type="ECO:0000313" key="1">
    <source>
        <dbReference type="EMBL" id="AKI97352.1"/>
    </source>
</evidence>
<dbReference type="PANTHER" id="PTHR43649:SF13">
    <property type="entry name" value="CARBOHYDRATE ABC TRANSPORTER SUBSTRATE-BINDING PROTEIN"/>
    <property type="match status" value="1"/>
</dbReference>
<keyword evidence="2" id="KW-1185">Reference proteome</keyword>
<dbReference type="InterPro" id="IPR006059">
    <property type="entry name" value="SBP"/>
</dbReference>